<dbReference type="Proteomes" id="UP000599523">
    <property type="component" value="Unassembled WGS sequence"/>
</dbReference>
<proteinExistence type="predicted"/>
<organism evidence="2 3">
    <name type="scientific">Azoarcus taiwanensis</name>
    <dbReference type="NCBI Taxonomy" id="666964"/>
    <lineage>
        <taxon>Bacteria</taxon>
        <taxon>Pseudomonadati</taxon>
        <taxon>Pseudomonadota</taxon>
        <taxon>Betaproteobacteria</taxon>
        <taxon>Rhodocyclales</taxon>
        <taxon>Zoogloeaceae</taxon>
        <taxon>Azoarcus</taxon>
    </lineage>
</organism>
<reference evidence="2" key="1">
    <citation type="submission" date="2019-12" db="EMBL/GenBank/DDBJ databases">
        <title>Comparative genomics gives insights into the taxonomy of the Azoarcus-Aromatoleum group and reveals separate origins of nif in the plant-associated Azoarcus and non-plant-associated Aromatoleum sub-groups.</title>
        <authorList>
            <person name="Lafos M."/>
            <person name="Maluk M."/>
            <person name="Batista M."/>
            <person name="Junghare M."/>
            <person name="Carmona M."/>
            <person name="Faoro H."/>
            <person name="Cruz L.M."/>
            <person name="Battistoni F."/>
            <person name="De Souza E."/>
            <person name="Pedrosa F."/>
            <person name="Chen W.-M."/>
            <person name="Poole P.S."/>
            <person name="Dixon R.A."/>
            <person name="James E.K."/>
        </authorList>
    </citation>
    <scope>NUCLEOTIDE SEQUENCE</scope>
    <source>
        <strain evidence="2">NSC3</strain>
    </source>
</reference>
<evidence type="ECO:0000313" key="3">
    <source>
        <dbReference type="Proteomes" id="UP000599523"/>
    </source>
</evidence>
<dbReference type="AlphaFoldDB" id="A0A972FIM1"/>
<name>A0A972FIM1_9RHOO</name>
<feature type="compositionally biased region" description="Low complexity" evidence="1">
    <location>
        <begin position="15"/>
        <end position="26"/>
    </location>
</feature>
<comment type="caution">
    <text evidence="2">The sequence shown here is derived from an EMBL/GenBank/DDBJ whole genome shotgun (WGS) entry which is preliminary data.</text>
</comment>
<evidence type="ECO:0000256" key="1">
    <source>
        <dbReference type="SAM" id="MobiDB-lite"/>
    </source>
</evidence>
<dbReference type="EMBL" id="WTVM01000039">
    <property type="protein sequence ID" value="NMG02986.1"/>
    <property type="molecule type" value="Genomic_DNA"/>
</dbReference>
<gene>
    <name evidence="2" type="ORF">GPA21_08365</name>
</gene>
<evidence type="ECO:0000313" key="2">
    <source>
        <dbReference type="EMBL" id="NMG02986.1"/>
    </source>
</evidence>
<keyword evidence="3" id="KW-1185">Reference proteome</keyword>
<accession>A0A972FIM1</accession>
<protein>
    <submittedName>
        <fullName evidence="2">Uncharacterized protein</fullName>
    </submittedName>
</protein>
<sequence>MPRRRPQPVAEHEPATAPSSATPEPAGDLHASFTELAEGTVPIIPGKS</sequence>
<feature type="region of interest" description="Disordered" evidence="1">
    <location>
        <begin position="1"/>
        <end position="29"/>
    </location>
</feature>
<dbReference type="RefSeq" id="WP_155523062.1">
    <property type="nucleotide sequence ID" value="NZ_CAWPHM010000263.1"/>
</dbReference>